<evidence type="ECO:0000313" key="3">
    <source>
        <dbReference type="Proteomes" id="UP000275719"/>
    </source>
</evidence>
<evidence type="ECO:0000256" key="1">
    <source>
        <dbReference type="SAM" id="SignalP"/>
    </source>
</evidence>
<comment type="caution">
    <text evidence="2">The sequence shown here is derived from an EMBL/GenBank/DDBJ whole genome shotgun (WGS) entry which is preliminary data.</text>
</comment>
<sequence>MNFKNLISILFFGLLLFTGCTEEADIVPQDQSLNGTWNLKNLSGGFAGINENYSNGTITWTFNSQNQNIVVVNNNEASTQFIYDSGTYNYSIIEINNQKYLQIDNGEYGGLNISNNNLVIDQDIISNGVGADGFILNFEKIN</sequence>
<feature type="chain" id="PRO_5018279806" description="Lipocalin-like domain-containing protein" evidence="1">
    <location>
        <begin position="24"/>
        <end position="142"/>
    </location>
</feature>
<dbReference type="PROSITE" id="PS51257">
    <property type="entry name" value="PROKAR_LIPOPROTEIN"/>
    <property type="match status" value="1"/>
</dbReference>
<dbReference type="Proteomes" id="UP000275719">
    <property type="component" value="Unassembled WGS sequence"/>
</dbReference>
<reference evidence="2 3" key="1">
    <citation type="submission" date="2018-11" db="EMBL/GenBank/DDBJ databases">
        <title>Flavobacterium sp. nov., YIM 102701-2 draft genome.</title>
        <authorList>
            <person name="Li G."/>
            <person name="Jiang Y."/>
        </authorList>
    </citation>
    <scope>NUCLEOTIDE SEQUENCE [LARGE SCALE GENOMIC DNA]</scope>
    <source>
        <strain evidence="2 3">YIM 102701-2</strain>
    </source>
</reference>
<organism evidence="2 3">
    <name type="scientific">Paenimyroides tangerinum</name>
    <dbReference type="NCBI Taxonomy" id="2488728"/>
    <lineage>
        <taxon>Bacteria</taxon>
        <taxon>Pseudomonadati</taxon>
        <taxon>Bacteroidota</taxon>
        <taxon>Flavobacteriia</taxon>
        <taxon>Flavobacteriales</taxon>
        <taxon>Flavobacteriaceae</taxon>
        <taxon>Paenimyroides</taxon>
    </lineage>
</organism>
<keyword evidence="1" id="KW-0732">Signal</keyword>
<proteinExistence type="predicted"/>
<name>A0A3P3W4I7_9FLAO</name>
<gene>
    <name evidence="2" type="ORF">EG240_11865</name>
</gene>
<accession>A0A3P3W4I7</accession>
<keyword evidence="3" id="KW-1185">Reference proteome</keyword>
<dbReference type="AlphaFoldDB" id="A0A3P3W4I7"/>
<evidence type="ECO:0008006" key="4">
    <source>
        <dbReference type="Google" id="ProtNLM"/>
    </source>
</evidence>
<feature type="signal peptide" evidence="1">
    <location>
        <begin position="1"/>
        <end position="23"/>
    </location>
</feature>
<evidence type="ECO:0000313" key="2">
    <source>
        <dbReference type="EMBL" id="RRJ89328.1"/>
    </source>
</evidence>
<protein>
    <recommendedName>
        <fullName evidence="4">Lipocalin-like domain-containing protein</fullName>
    </recommendedName>
</protein>
<dbReference type="OrthoDB" id="1201884at2"/>
<dbReference type="RefSeq" id="WP_125019609.1">
    <property type="nucleotide sequence ID" value="NZ_RQVQ01000029.1"/>
</dbReference>
<dbReference type="EMBL" id="RQVQ01000029">
    <property type="protein sequence ID" value="RRJ89328.1"/>
    <property type="molecule type" value="Genomic_DNA"/>
</dbReference>